<name>A0A2M7BY66_9BACT</name>
<evidence type="ECO:0000313" key="1">
    <source>
        <dbReference type="EMBL" id="PIV12605.1"/>
    </source>
</evidence>
<proteinExistence type="predicted"/>
<dbReference type="AlphaFoldDB" id="A0A2M7BY66"/>
<comment type="caution">
    <text evidence="1">The sequence shown here is derived from an EMBL/GenBank/DDBJ whole genome shotgun (WGS) entry which is preliminary data.</text>
</comment>
<reference evidence="2" key="1">
    <citation type="submission" date="2017-09" db="EMBL/GenBank/DDBJ databases">
        <title>Depth-based differentiation of microbial function through sediment-hosted aquifers and enrichment of novel symbionts in the deep terrestrial subsurface.</title>
        <authorList>
            <person name="Probst A.J."/>
            <person name="Ladd B."/>
            <person name="Jarett J.K."/>
            <person name="Geller-Mcgrath D.E."/>
            <person name="Sieber C.M.K."/>
            <person name="Emerson J.B."/>
            <person name="Anantharaman K."/>
            <person name="Thomas B.C."/>
            <person name="Malmstrom R."/>
            <person name="Stieglmeier M."/>
            <person name="Klingl A."/>
            <person name="Woyke T."/>
            <person name="Ryan C.M."/>
            <person name="Banfield J.F."/>
        </authorList>
    </citation>
    <scope>NUCLEOTIDE SEQUENCE [LARGE SCALE GENOMIC DNA]</scope>
</reference>
<organism evidence="1 2">
    <name type="scientific">Candidatus Nealsonbacteria bacterium CG03_land_8_20_14_0_80_36_12</name>
    <dbReference type="NCBI Taxonomy" id="1974701"/>
    <lineage>
        <taxon>Bacteria</taxon>
        <taxon>Candidatus Nealsoniibacteriota</taxon>
    </lineage>
</organism>
<evidence type="ECO:0000313" key="2">
    <source>
        <dbReference type="Proteomes" id="UP000230324"/>
    </source>
</evidence>
<dbReference type="EMBL" id="PEUV01000035">
    <property type="protein sequence ID" value="PIV12605.1"/>
    <property type="molecule type" value="Genomic_DNA"/>
</dbReference>
<dbReference type="Proteomes" id="UP000230324">
    <property type="component" value="Unassembled WGS sequence"/>
</dbReference>
<accession>A0A2M7BY66</accession>
<protein>
    <submittedName>
        <fullName evidence="1">Uncharacterized protein</fullName>
    </submittedName>
</protein>
<sequence>MVEIFKKMGNWFIANPWQSWLKSKLQNFWQYSNFKEEFRKELKEIKDDILRIEKIIWQKLTGWRK</sequence>
<gene>
    <name evidence="1" type="ORF">COS47_01690</name>
</gene>